<dbReference type="OrthoDB" id="9777044at2"/>
<comment type="similarity">
    <text evidence="5">Belongs to the TatC family.</text>
</comment>
<evidence type="ECO:0000313" key="7">
    <source>
        <dbReference type="Proteomes" id="UP000015500"/>
    </source>
</evidence>
<keyword evidence="5" id="KW-1003">Cell membrane</keyword>
<dbReference type="Proteomes" id="UP000015500">
    <property type="component" value="Chromosome"/>
</dbReference>
<dbReference type="HOGENOM" id="CLU_031942_3_1_9"/>
<dbReference type="Pfam" id="PF00902">
    <property type="entry name" value="TatC"/>
    <property type="match status" value="1"/>
</dbReference>
<sequence length="257" mass="29335">MNDKEMSVYEHLGELRKRLIIVLLFFAAALIASFFFVDDVIVYLQQTAEAKQLTMNAFRLTDPIKVYFQFAFVLAAVLSAPVLLYQIWAFVSPGLYEKERRVTLSYIPASIILFLAGVSFAYFVLFPFVVRFMNQLAERLGIQQMIGINEYFQFLLQLVLPFGIVFQLPIVVLFFTRLGLITPQLLVHIRKYAYLALLILAAAITPPDVLSQVIVMIPLTLLYEGSIWIAKIGYRKAQLAAEQESVDSRYGQQREDG</sequence>
<feature type="transmembrane region" description="Helical" evidence="5">
    <location>
        <begin position="66"/>
        <end position="87"/>
    </location>
</feature>
<dbReference type="HAMAP" id="MF_00902">
    <property type="entry name" value="TatC"/>
    <property type="match status" value="1"/>
</dbReference>
<keyword evidence="5" id="KW-0811">Translocation</keyword>
<feature type="transmembrane region" description="Helical" evidence="5">
    <location>
        <begin position="20"/>
        <end position="45"/>
    </location>
</feature>
<feature type="transmembrane region" description="Helical" evidence="5">
    <location>
        <begin position="195"/>
        <end position="223"/>
    </location>
</feature>
<keyword evidence="2 5" id="KW-0812">Transmembrane</keyword>
<dbReference type="STRING" id="1921421.M493_01575"/>
<dbReference type="GO" id="GO:0043953">
    <property type="term" value="P:protein transport by the Tat complex"/>
    <property type="evidence" value="ECO:0007669"/>
    <property type="project" value="UniProtKB-UniRule"/>
</dbReference>
<evidence type="ECO:0000256" key="4">
    <source>
        <dbReference type="ARBA" id="ARBA00023136"/>
    </source>
</evidence>
<dbReference type="EMBL" id="CP006254">
    <property type="protein sequence ID" value="AGT30659.1"/>
    <property type="molecule type" value="Genomic_DNA"/>
</dbReference>
<comment type="subunit">
    <text evidence="5">Forms a complex with TatA.</text>
</comment>
<dbReference type="AlphaFoldDB" id="S5YVD9"/>
<dbReference type="NCBIfam" id="TIGR00945">
    <property type="entry name" value="tatC"/>
    <property type="match status" value="1"/>
</dbReference>
<comment type="subcellular location">
    <subcellularLocation>
        <location evidence="5">Cell membrane</location>
        <topology evidence="5">Multi-pass membrane protein</topology>
    </subcellularLocation>
    <subcellularLocation>
        <location evidence="1">Membrane</location>
        <topology evidence="1">Multi-pass membrane protein</topology>
    </subcellularLocation>
</comment>
<dbReference type="KEGG" id="gjf:M493_01575"/>
<evidence type="ECO:0000256" key="2">
    <source>
        <dbReference type="ARBA" id="ARBA00022692"/>
    </source>
</evidence>
<dbReference type="PATRIC" id="fig|1345697.3.peg.233"/>
<keyword evidence="7" id="KW-1185">Reference proteome</keyword>
<name>S5YVD9_GEOG3</name>
<dbReference type="PROSITE" id="PS01218">
    <property type="entry name" value="TATC"/>
    <property type="match status" value="1"/>
</dbReference>
<dbReference type="PANTHER" id="PTHR30371:SF0">
    <property type="entry name" value="SEC-INDEPENDENT PROTEIN TRANSLOCASE PROTEIN TATC, CHLOROPLASTIC-RELATED"/>
    <property type="match status" value="1"/>
</dbReference>
<keyword evidence="3 5" id="KW-1133">Transmembrane helix</keyword>
<dbReference type="GO" id="GO:0033281">
    <property type="term" value="C:TAT protein transport complex"/>
    <property type="evidence" value="ECO:0007669"/>
    <property type="project" value="UniProtKB-UniRule"/>
</dbReference>
<organism evidence="6 7">
    <name type="scientific">Geobacillus genomosp. 3</name>
    <dbReference type="NCBI Taxonomy" id="1921421"/>
    <lineage>
        <taxon>Bacteria</taxon>
        <taxon>Bacillati</taxon>
        <taxon>Bacillota</taxon>
        <taxon>Bacilli</taxon>
        <taxon>Bacillales</taxon>
        <taxon>Anoxybacillaceae</taxon>
        <taxon>Geobacillus</taxon>
    </lineage>
</organism>
<keyword evidence="5" id="KW-0653">Protein transport</keyword>
<gene>
    <name evidence="5" type="primary">tatC</name>
    <name evidence="6" type="ORF">M493_01575</name>
</gene>
<keyword evidence="5" id="KW-0813">Transport</keyword>
<feature type="transmembrane region" description="Helical" evidence="5">
    <location>
        <begin position="107"/>
        <end position="130"/>
    </location>
</feature>
<dbReference type="GO" id="GO:0065002">
    <property type="term" value="P:intracellular protein transmembrane transport"/>
    <property type="evidence" value="ECO:0007669"/>
    <property type="project" value="TreeGrafter"/>
</dbReference>
<dbReference type="RefSeq" id="WP_020958466.1">
    <property type="nucleotide sequence ID" value="NC_022080.4"/>
</dbReference>
<evidence type="ECO:0000256" key="1">
    <source>
        <dbReference type="ARBA" id="ARBA00004141"/>
    </source>
</evidence>
<evidence type="ECO:0000313" key="6">
    <source>
        <dbReference type="EMBL" id="AGT30659.1"/>
    </source>
</evidence>
<dbReference type="InterPro" id="IPR002033">
    <property type="entry name" value="TatC"/>
</dbReference>
<keyword evidence="4 5" id="KW-0472">Membrane</keyword>
<proteinExistence type="inferred from homology"/>
<evidence type="ECO:0000256" key="3">
    <source>
        <dbReference type="ARBA" id="ARBA00022989"/>
    </source>
</evidence>
<dbReference type="PRINTS" id="PR01840">
    <property type="entry name" value="TATCFAMILY"/>
</dbReference>
<dbReference type="GO" id="GO:0009977">
    <property type="term" value="F:proton motive force dependent protein transmembrane transporter activity"/>
    <property type="evidence" value="ECO:0007669"/>
    <property type="project" value="TreeGrafter"/>
</dbReference>
<accession>S5YVD9</accession>
<evidence type="ECO:0000256" key="5">
    <source>
        <dbReference type="HAMAP-Rule" id="MF_00902"/>
    </source>
</evidence>
<comment type="caution">
    <text evidence="5">Lacks conserved residue(s) required for the propagation of feature annotation.</text>
</comment>
<protein>
    <recommendedName>
        <fullName evidence="5">Sec-independent protein translocase protein TatC</fullName>
    </recommendedName>
</protein>
<comment type="function">
    <text evidence="5">Part of the twin-arginine translocation (Tat) system that transports large folded proteins containing a characteristic twin-arginine motif in their signal peptide across membranes.</text>
</comment>
<dbReference type="PANTHER" id="PTHR30371">
    <property type="entry name" value="SEC-INDEPENDENT PROTEIN TRANSLOCASE PROTEIN TATC"/>
    <property type="match status" value="1"/>
</dbReference>
<reference evidence="6 7" key="1">
    <citation type="journal article" date="2014" name="Genome Announc.">
        <title>Complete Genome Sequence of the Thermophilic Polychlorinated Biphenyl Degrader Geobacillus sp. Strain JF8 (NBRC 109937).</title>
        <authorList>
            <person name="Shintani M."/>
            <person name="Ohtsubo Y."/>
            <person name="Fukuda K."/>
            <person name="Hosoyama A."/>
            <person name="Ohji S."/>
            <person name="Yamazoe A."/>
            <person name="Fujita N."/>
            <person name="Nagata Y."/>
            <person name="Tsuda M."/>
            <person name="Hatta T."/>
            <person name="Kimbara K."/>
        </authorList>
    </citation>
    <scope>NUCLEOTIDE SEQUENCE [LARGE SCALE GENOMIC DNA]</scope>
    <source>
        <strain evidence="6 7">JF8</strain>
    </source>
</reference>
<feature type="transmembrane region" description="Helical" evidence="5">
    <location>
        <begin position="151"/>
        <end position="175"/>
    </location>
</feature>
<dbReference type="InterPro" id="IPR019820">
    <property type="entry name" value="Sec-indep_translocase_CS"/>
</dbReference>